<sequence>MNLSVVLTFVFTLALFVPVSSVFTYNFHQPVNLRKLKPIARSAYNTGLGALKRAVYDQNLGDDYRKYDSAWENSGRYI</sequence>
<dbReference type="WBParaSite" id="Pan_g8911.t1">
    <property type="protein sequence ID" value="Pan_g8911.t1"/>
    <property type="gene ID" value="Pan_g8911"/>
</dbReference>
<dbReference type="Proteomes" id="UP000492821">
    <property type="component" value="Unassembled WGS sequence"/>
</dbReference>
<keyword evidence="2" id="KW-1185">Reference proteome</keyword>
<evidence type="ECO:0000313" key="2">
    <source>
        <dbReference type="Proteomes" id="UP000492821"/>
    </source>
</evidence>
<evidence type="ECO:0000256" key="1">
    <source>
        <dbReference type="SAM" id="SignalP"/>
    </source>
</evidence>
<organism evidence="2 3">
    <name type="scientific">Panagrellus redivivus</name>
    <name type="common">Microworm</name>
    <dbReference type="NCBI Taxonomy" id="6233"/>
    <lineage>
        <taxon>Eukaryota</taxon>
        <taxon>Metazoa</taxon>
        <taxon>Ecdysozoa</taxon>
        <taxon>Nematoda</taxon>
        <taxon>Chromadorea</taxon>
        <taxon>Rhabditida</taxon>
        <taxon>Tylenchina</taxon>
        <taxon>Panagrolaimomorpha</taxon>
        <taxon>Panagrolaimoidea</taxon>
        <taxon>Panagrolaimidae</taxon>
        <taxon>Panagrellus</taxon>
    </lineage>
</organism>
<name>A0A7E5A1Z0_PANRE</name>
<evidence type="ECO:0000313" key="3">
    <source>
        <dbReference type="WBParaSite" id="Pan_g8911.t1"/>
    </source>
</evidence>
<reference evidence="3" key="2">
    <citation type="submission" date="2020-10" db="UniProtKB">
        <authorList>
            <consortium name="WormBaseParasite"/>
        </authorList>
    </citation>
    <scope>IDENTIFICATION</scope>
</reference>
<feature type="chain" id="PRO_5028940173" evidence="1">
    <location>
        <begin position="22"/>
        <end position="78"/>
    </location>
</feature>
<keyword evidence="1" id="KW-0732">Signal</keyword>
<dbReference type="AlphaFoldDB" id="A0A7E5A1Z0"/>
<proteinExistence type="predicted"/>
<feature type="signal peptide" evidence="1">
    <location>
        <begin position="1"/>
        <end position="21"/>
    </location>
</feature>
<accession>A0A7E5A1Z0</accession>
<reference evidence="2" key="1">
    <citation type="journal article" date="2013" name="Genetics">
        <title>The draft genome and transcriptome of Panagrellus redivivus are shaped by the harsh demands of a free-living lifestyle.</title>
        <authorList>
            <person name="Srinivasan J."/>
            <person name="Dillman A.R."/>
            <person name="Macchietto M.G."/>
            <person name="Heikkinen L."/>
            <person name="Lakso M."/>
            <person name="Fracchia K.M."/>
            <person name="Antoshechkin I."/>
            <person name="Mortazavi A."/>
            <person name="Wong G."/>
            <person name="Sternberg P.W."/>
        </authorList>
    </citation>
    <scope>NUCLEOTIDE SEQUENCE [LARGE SCALE GENOMIC DNA]</scope>
    <source>
        <strain evidence="2">MT8872</strain>
    </source>
</reference>
<protein>
    <submittedName>
        <fullName evidence="3">Secreted protein</fullName>
    </submittedName>
</protein>